<dbReference type="GO" id="GO:0000049">
    <property type="term" value="F:tRNA binding"/>
    <property type="evidence" value="ECO:0007669"/>
    <property type="project" value="UniProtKB-UniRule"/>
</dbReference>
<keyword evidence="10" id="KW-1185">Reference proteome</keyword>
<dbReference type="InterPro" id="IPR020539">
    <property type="entry name" value="RNase_P_CS"/>
</dbReference>
<comment type="similarity">
    <text evidence="7">Belongs to the RnpA family.</text>
</comment>
<protein>
    <recommendedName>
        <fullName evidence="7 8">Ribonuclease P protein component</fullName>
        <shortName evidence="7">RNase P protein</shortName>
        <shortName evidence="7">RNaseP protein</shortName>
        <ecNumber evidence="7 8">3.1.26.5</ecNumber>
    </recommendedName>
    <alternativeName>
        <fullName evidence="7">Protein C5</fullName>
    </alternativeName>
</protein>
<dbReference type="eggNOG" id="COG0594">
    <property type="taxonomic scope" value="Bacteria"/>
</dbReference>
<comment type="catalytic activity">
    <reaction evidence="7">
        <text>Endonucleolytic cleavage of RNA, removing 5'-extranucleotides from tRNA precursor.</text>
        <dbReference type="EC" id="3.1.26.5"/>
    </reaction>
</comment>
<dbReference type="NCBIfam" id="TIGR00188">
    <property type="entry name" value="rnpA"/>
    <property type="match status" value="1"/>
</dbReference>
<dbReference type="KEGG" id="gni:GNIT_3718"/>
<dbReference type="GO" id="GO:0001682">
    <property type="term" value="P:tRNA 5'-leader removal"/>
    <property type="evidence" value="ECO:0007669"/>
    <property type="project" value="UniProtKB-UniRule"/>
</dbReference>
<evidence type="ECO:0000256" key="2">
    <source>
        <dbReference type="ARBA" id="ARBA00022694"/>
    </source>
</evidence>
<keyword evidence="5 7" id="KW-0378">Hydrolase</keyword>
<name>G4QNK8_GLANF</name>
<dbReference type="HOGENOM" id="CLU_117179_11_0_6"/>
<evidence type="ECO:0000256" key="3">
    <source>
        <dbReference type="ARBA" id="ARBA00022722"/>
    </source>
</evidence>
<keyword evidence="2 7" id="KW-0819">tRNA processing</keyword>
<evidence type="ECO:0000256" key="6">
    <source>
        <dbReference type="ARBA" id="ARBA00022884"/>
    </source>
</evidence>
<dbReference type="HAMAP" id="MF_00227">
    <property type="entry name" value="RNase_P"/>
    <property type="match status" value="1"/>
</dbReference>
<dbReference type="PANTHER" id="PTHR33992">
    <property type="entry name" value="RIBONUCLEASE P PROTEIN COMPONENT"/>
    <property type="match status" value="1"/>
</dbReference>
<evidence type="ECO:0000256" key="1">
    <source>
        <dbReference type="ARBA" id="ARBA00002663"/>
    </source>
</evidence>
<dbReference type="InterPro" id="IPR014721">
    <property type="entry name" value="Ribsml_uS5_D2-typ_fold_subgr"/>
</dbReference>
<sequence length="110" mass="12685">MLTPKNFSFVFDKAIPAVSNHITILARHNELETARLGITVPKKKVKNATDRNTIKRIIRESFRLRRHQLPNVDIIVIAKQGIGQLDNQEMVVQLEKLWRKLTNRCNQSAS</sequence>
<dbReference type="EMBL" id="CP003060">
    <property type="protein sequence ID" value="AEP31812.1"/>
    <property type="molecule type" value="Genomic_DNA"/>
</dbReference>
<dbReference type="SUPFAM" id="SSF54211">
    <property type="entry name" value="Ribosomal protein S5 domain 2-like"/>
    <property type="match status" value="1"/>
</dbReference>
<dbReference type="Proteomes" id="UP000009282">
    <property type="component" value="Chromosome"/>
</dbReference>
<evidence type="ECO:0000256" key="4">
    <source>
        <dbReference type="ARBA" id="ARBA00022759"/>
    </source>
</evidence>
<dbReference type="STRING" id="1085623.GNIT_3718"/>
<dbReference type="EC" id="3.1.26.5" evidence="7 8"/>
<evidence type="ECO:0000256" key="8">
    <source>
        <dbReference type="NCBIfam" id="TIGR00188"/>
    </source>
</evidence>
<dbReference type="PANTHER" id="PTHR33992:SF1">
    <property type="entry name" value="RIBONUCLEASE P PROTEIN COMPONENT"/>
    <property type="match status" value="1"/>
</dbReference>
<dbReference type="PROSITE" id="PS00648">
    <property type="entry name" value="RIBONUCLEASE_P"/>
    <property type="match status" value="1"/>
</dbReference>
<accession>G4QNK8</accession>
<dbReference type="AlphaFoldDB" id="G4QNK8"/>
<dbReference type="InterPro" id="IPR020568">
    <property type="entry name" value="Ribosomal_Su5_D2-typ_SF"/>
</dbReference>
<keyword evidence="3 7" id="KW-0540">Nuclease</keyword>
<keyword evidence="6 7" id="KW-0694">RNA-binding</keyword>
<keyword evidence="4 7" id="KW-0255">Endonuclease</keyword>
<dbReference type="GO" id="GO:0042781">
    <property type="term" value="F:3'-tRNA processing endoribonuclease activity"/>
    <property type="evidence" value="ECO:0007669"/>
    <property type="project" value="TreeGrafter"/>
</dbReference>
<evidence type="ECO:0000313" key="9">
    <source>
        <dbReference type="EMBL" id="AEP31812.1"/>
    </source>
</evidence>
<comment type="function">
    <text evidence="1 7">RNaseP catalyzes the removal of the 5'-leader sequence from pre-tRNA to produce the mature 5'-terminus. It can also cleave other RNA substrates such as 4.5S RNA. The protein component plays an auxiliary but essential role in vivo by binding to the 5'-leader sequence and broadening the substrate specificity of the ribozyme.</text>
</comment>
<dbReference type="Pfam" id="PF00825">
    <property type="entry name" value="Ribonuclease_P"/>
    <property type="match status" value="1"/>
</dbReference>
<dbReference type="RefSeq" id="WP_014110683.1">
    <property type="nucleotide sequence ID" value="NC_016041.1"/>
</dbReference>
<dbReference type="Gene3D" id="3.30.230.10">
    <property type="match status" value="1"/>
</dbReference>
<reference evidence="9 10" key="1">
    <citation type="journal article" date="2011" name="J. Bacteriol.">
        <title>Complete genome sequence of seawater bacterium Glaciecola nitratireducens FR1064T.</title>
        <authorList>
            <person name="Bian F."/>
            <person name="Qin Q.L."/>
            <person name="Xie B.B."/>
            <person name="Shu Y.L."/>
            <person name="Zhang X.Y."/>
            <person name="Yu Y."/>
            <person name="Chen B."/>
            <person name="Chen X.L."/>
            <person name="Zhou B.C."/>
            <person name="Zhang Y.Z."/>
        </authorList>
    </citation>
    <scope>NUCLEOTIDE SEQUENCE [LARGE SCALE GENOMIC DNA]</scope>
    <source>
        <strain evidence="10">JCM 12485 / KCTC 12276 / FR1064</strain>
    </source>
</reference>
<dbReference type="InterPro" id="IPR000100">
    <property type="entry name" value="RNase_P"/>
</dbReference>
<evidence type="ECO:0000256" key="5">
    <source>
        <dbReference type="ARBA" id="ARBA00022801"/>
    </source>
</evidence>
<comment type="subunit">
    <text evidence="7">Consists of a catalytic RNA component (M1 or rnpB) and a protein subunit.</text>
</comment>
<proteinExistence type="inferred from homology"/>
<dbReference type="GO" id="GO:0004526">
    <property type="term" value="F:ribonuclease P activity"/>
    <property type="evidence" value="ECO:0007669"/>
    <property type="project" value="UniProtKB-UniRule"/>
</dbReference>
<dbReference type="GO" id="GO:0030677">
    <property type="term" value="C:ribonuclease P complex"/>
    <property type="evidence" value="ECO:0007669"/>
    <property type="project" value="TreeGrafter"/>
</dbReference>
<evidence type="ECO:0000256" key="7">
    <source>
        <dbReference type="HAMAP-Rule" id="MF_00227"/>
    </source>
</evidence>
<organism evidence="9 10">
    <name type="scientific">Glaciecola nitratireducens (strain JCM 12485 / KCTC 12276 / FR1064)</name>
    <dbReference type="NCBI Taxonomy" id="1085623"/>
    <lineage>
        <taxon>Bacteria</taxon>
        <taxon>Pseudomonadati</taxon>
        <taxon>Pseudomonadota</taxon>
        <taxon>Gammaproteobacteria</taxon>
        <taxon>Alteromonadales</taxon>
        <taxon>Alteromonadaceae</taxon>
        <taxon>Brumicola</taxon>
    </lineage>
</organism>
<evidence type="ECO:0000313" key="10">
    <source>
        <dbReference type="Proteomes" id="UP000009282"/>
    </source>
</evidence>
<gene>
    <name evidence="7 9" type="primary">rnpA</name>
    <name evidence="9" type="ordered locus">GNIT_3718</name>
</gene>